<evidence type="ECO:0000313" key="3">
    <source>
        <dbReference type="EnsemblPlants" id="KRH30672"/>
    </source>
</evidence>
<dbReference type="Proteomes" id="UP000008827">
    <property type="component" value="Chromosome 11"/>
</dbReference>
<protein>
    <recommendedName>
        <fullName evidence="5">No apical meristem-associated C-terminal domain-containing protein</fullName>
    </recommendedName>
</protein>
<dbReference type="Gramene" id="KRH30672">
    <property type="protein sequence ID" value="KRH30672"/>
    <property type="gene ID" value="GLYMA_11G199800"/>
</dbReference>
<gene>
    <name evidence="2" type="ORF">GLYMA_11G199800</name>
</gene>
<organism evidence="2">
    <name type="scientific">Glycine max</name>
    <name type="common">Soybean</name>
    <name type="synonym">Glycine hispida</name>
    <dbReference type="NCBI Taxonomy" id="3847"/>
    <lineage>
        <taxon>Eukaryota</taxon>
        <taxon>Viridiplantae</taxon>
        <taxon>Streptophyta</taxon>
        <taxon>Embryophyta</taxon>
        <taxon>Tracheophyta</taxon>
        <taxon>Spermatophyta</taxon>
        <taxon>Magnoliopsida</taxon>
        <taxon>eudicotyledons</taxon>
        <taxon>Gunneridae</taxon>
        <taxon>Pentapetalae</taxon>
        <taxon>rosids</taxon>
        <taxon>fabids</taxon>
        <taxon>Fabales</taxon>
        <taxon>Fabaceae</taxon>
        <taxon>Papilionoideae</taxon>
        <taxon>50 kb inversion clade</taxon>
        <taxon>NPAAA clade</taxon>
        <taxon>indigoferoid/millettioid clade</taxon>
        <taxon>Phaseoleae</taxon>
        <taxon>Glycine</taxon>
        <taxon>Glycine subgen. Soja</taxon>
    </lineage>
</organism>
<reference evidence="3" key="2">
    <citation type="submission" date="2018-02" db="UniProtKB">
        <authorList>
            <consortium name="EnsemblPlants"/>
        </authorList>
    </citation>
    <scope>IDENTIFICATION</scope>
    <source>
        <strain evidence="3">Williams 82</strain>
    </source>
</reference>
<keyword evidence="4" id="KW-1185">Reference proteome</keyword>
<dbReference type="PANTHER" id="PTHR45023:SF4">
    <property type="entry name" value="GLYCINE-RICH PROTEIN-RELATED"/>
    <property type="match status" value="1"/>
</dbReference>
<reference evidence="2 3" key="1">
    <citation type="journal article" date="2010" name="Nature">
        <title>Genome sequence of the palaeopolyploid soybean.</title>
        <authorList>
            <person name="Schmutz J."/>
            <person name="Cannon S.B."/>
            <person name="Schlueter J."/>
            <person name="Ma J."/>
            <person name="Mitros T."/>
            <person name="Nelson W."/>
            <person name="Hyten D.L."/>
            <person name="Song Q."/>
            <person name="Thelen J.J."/>
            <person name="Cheng J."/>
            <person name="Xu D."/>
            <person name="Hellsten U."/>
            <person name="May G.D."/>
            <person name="Yu Y."/>
            <person name="Sakurai T."/>
            <person name="Umezawa T."/>
            <person name="Bhattacharyya M.K."/>
            <person name="Sandhu D."/>
            <person name="Valliyodan B."/>
            <person name="Lindquist E."/>
            <person name="Peto M."/>
            <person name="Grant D."/>
            <person name="Shu S."/>
            <person name="Goodstein D."/>
            <person name="Barry K."/>
            <person name="Futrell-Griggs M."/>
            <person name="Abernathy B."/>
            <person name="Du J."/>
            <person name="Tian Z."/>
            <person name="Zhu L."/>
            <person name="Gill N."/>
            <person name="Joshi T."/>
            <person name="Libault M."/>
            <person name="Sethuraman A."/>
            <person name="Zhang X.-C."/>
            <person name="Shinozaki K."/>
            <person name="Nguyen H.T."/>
            <person name="Wing R.A."/>
            <person name="Cregan P."/>
            <person name="Specht J."/>
            <person name="Grimwood J."/>
            <person name="Rokhsar D."/>
            <person name="Stacey G."/>
            <person name="Shoemaker R.C."/>
            <person name="Jackson S.A."/>
        </authorList>
    </citation>
    <scope>NUCLEOTIDE SEQUENCE</scope>
    <source>
        <strain evidence="3">cv. Williams 82</strain>
        <tissue evidence="2">Callus</tissue>
    </source>
</reference>
<feature type="compositionally biased region" description="Polar residues" evidence="1">
    <location>
        <begin position="146"/>
        <end position="158"/>
    </location>
</feature>
<dbReference type="EMBL" id="CM000844">
    <property type="protein sequence ID" value="KRH30672.1"/>
    <property type="molecule type" value="Genomic_DNA"/>
</dbReference>
<name>A0A0R0HJM5_SOYBN</name>
<accession>A0A0R0HJM5</accession>
<dbReference type="AlphaFoldDB" id="A0A0R0HJM5"/>
<evidence type="ECO:0008006" key="5">
    <source>
        <dbReference type="Google" id="ProtNLM"/>
    </source>
</evidence>
<dbReference type="PANTHER" id="PTHR45023">
    <property type="match status" value="1"/>
</dbReference>
<proteinExistence type="predicted"/>
<sequence length="263" mass="30290">MPQNTFTTFRKSPNSYNRAQTPSNEEVDTQFSTQIGLENITTEERGGRSTKKKKDTRVFFSIEEEKILINNYNTFCGNLSERSDNQLKSQCPKNHNVIQKFNGYYKQVVALKKSGYTENNMMINPYAIWKWLEQCAKVPSKRTKPNENWNYSSSSNPETPIDVFESDTPTPLARPMGQKAVKRKIKGKGPFPSTLVVNLSGIEKEMNERNVVQKQIVEAVASDSIVKMYEILMKDKDNMTQEQRNKHKIICDYIEKSLVLIIN</sequence>
<feature type="region of interest" description="Disordered" evidence="1">
    <location>
        <begin position="142"/>
        <end position="161"/>
    </location>
</feature>
<dbReference type="EnsemblPlants" id="KRH30672">
    <property type="protein sequence ID" value="KRH30672"/>
    <property type="gene ID" value="GLYMA_11G199800"/>
</dbReference>
<evidence type="ECO:0000256" key="1">
    <source>
        <dbReference type="SAM" id="MobiDB-lite"/>
    </source>
</evidence>
<reference evidence="2" key="3">
    <citation type="submission" date="2018-07" db="EMBL/GenBank/DDBJ databases">
        <title>WGS assembly of Glycine max.</title>
        <authorList>
            <person name="Schmutz J."/>
            <person name="Cannon S."/>
            <person name="Schlueter J."/>
            <person name="Ma J."/>
            <person name="Mitros T."/>
            <person name="Nelson W."/>
            <person name="Hyten D."/>
            <person name="Song Q."/>
            <person name="Thelen J."/>
            <person name="Cheng J."/>
            <person name="Xu D."/>
            <person name="Hellsten U."/>
            <person name="May G."/>
            <person name="Yu Y."/>
            <person name="Sakurai T."/>
            <person name="Umezawa T."/>
            <person name="Bhattacharyya M."/>
            <person name="Sandhu D."/>
            <person name="Valliyodan B."/>
            <person name="Lindquist E."/>
            <person name="Peto M."/>
            <person name="Grant D."/>
            <person name="Shu S."/>
            <person name="Goodstein D."/>
            <person name="Barry K."/>
            <person name="Futrell-Griggs M."/>
            <person name="Abernathy B."/>
            <person name="Du J."/>
            <person name="Tian Z."/>
            <person name="Zhu L."/>
            <person name="Gill N."/>
            <person name="Joshi T."/>
            <person name="Libault M."/>
            <person name="Sethuraman A."/>
            <person name="Zhang X."/>
            <person name="Shinozaki K."/>
            <person name="Nguyen H."/>
            <person name="Wing R."/>
            <person name="Cregan P."/>
            <person name="Specht J."/>
            <person name="Grimwood J."/>
            <person name="Rokhsar D."/>
            <person name="Stacey G."/>
            <person name="Shoemaker R."/>
            <person name="Jackson S."/>
        </authorList>
    </citation>
    <scope>NUCLEOTIDE SEQUENCE</scope>
    <source>
        <tissue evidence="2">Callus</tissue>
    </source>
</reference>
<evidence type="ECO:0000313" key="4">
    <source>
        <dbReference type="Proteomes" id="UP000008827"/>
    </source>
</evidence>
<feature type="region of interest" description="Disordered" evidence="1">
    <location>
        <begin position="1"/>
        <end position="36"/>
    </location>
</feature>
<evidence type="ECO:0000313" key="2">
    <source>
        <dbReference type="EMBL" id="KRH30672.1"/>
    </source>
</evidence>
<dbReference type="InParanoid" id="A0A0R0HJM5"/>